<comment type="function">
    <text evidence="13">Endonuclease that specifically degrades the RNA of RNA-DNA hybrids. Plays a role in RNA polymerase II (RNAp II) transcription termination by degrading R-loop RNA-DNA hybrid formation at G-rich pause sites located downstream of the poly(A) site and behind the elongating RNAp II.</text>
</comment>
<dbReference type="Ensembl" id="ENSSVLT00005030559.1">
    <property type="protein sequence ID" value="ENSSVLP00005027494.1"/>
    <property type="gene ID" value="ENSSVLG00005021750.1"/>
</dbReference>
<comment type="similarity">
    <text evidence="4 15">Belongs to the RNase H family.</text>
</comment>
<dbReference type="FunFam" id="3.30.420.10:FF:000049">
    <property type="entry name" value="Ribonuclease H1"/>
    <property type="match status" value="1"/>
</dbReference>
<dbReference type="Pfam" id="PF00075">
    <property type="entry name" value="RNase_H"/>
    <property type="match status" value="1"/>
</dbReference>
<dbReference type="GO" id="GO:0043137">
    <property type="term" value="P:DNA replication, removal of RNA primer"/>
    <property type="evidence" value="ECO:0007669"/>
    <property type="project" value="TreeGrafter"/>
</dbReference>
<evidence type="ECO:0000256" key="7">
    <source>
        <dbReference type="ARBA" id="ARBA00022490"/>
    </source>
</evidence>
<evidence type="ECO:0000256" key="6">
    <source>
        <dbReference type="ARBA" id="ARBA00012180"/>
    </source>
</evidence>
<dbReference type="InterPro" id="IPR011320">
    <property type="entry name" value="RNase_H1_N"/>
</dbReference>
<keyword evidence="11 15" id="KW-0378">Hydrolase</keyword>
<keyword evidence="10 15" id="KW-0255">Endonuclease</keyword>
<evidence type="ECO:0000256" key="3">
    <source>
        <dbReference type="ARBA" id="ARBA00004496"/>
    </source>
</evidence>
<dbReference type="GO" id="GO:0000287">
    <property type="term" value="F:magnesium ion binding"/>
    <property type="evidence" value="ECO:0007669"/>
    <property type="project" value="UniProtKB-UniRule"/>
</dbReference>
<dbReference type="Gene3D" id="3.40.970.10">
    <property type="entry name" value="Ribonuclease H1, N-terminal domain"/>
    <property type="match status" value="1"/>
</dbReference>
<dbReference type="EC" id="3.1.26.4" evidence="6 15"/>
<name>A0A8D2JR00_SCIVU</name>
<comment type="subcellular location">
    <subcellularLocation>
        <location evidence="3">Cytoplasm</location>
    </subcellularLocation>
</comment>
<evidence type="ECO:0000256" key="1">
    <source>
        <dbReference type="ARBA" id="ARBA00000077"/>
    </source>
</evidence>
<evidence type="ECO:0000256" key="8">
    <source>
        <dbReference type="ARBA" id="ARBA00022722"/>
    </source>
</evidence>
<evidence type="ECO:0000256" key="11">
    <source>
        <dbReference type="ARBA" id="ARBA00022801"/>
    </source>
</evidence>
<evidence type="ECO:0000256" key="12">
    <source>
        <dbReference type="ARBA" id="ARBA00022842"/>
    </source>
</evidence>
<keyword evidence="12 15" id="KW-0460">Magnesium</keyword>
<evidence type="ECO:0000313" key="18">
    <source>
        <dbReference type="Ensembl" id="ENSSVLP00005027494.1"/>
    </source>
</evidence>
<dbReference type="CDD" id="cd09280">
    <property type="entry name" value="RNase_HI_eukaryote_like"/>
    <property type="match status" value="1"/>
</dbReference>
<evidence type="ECO:0000259" key="17">
    <source>
        <dbReference type="PROSITE" id="PS50879"/>
    </source>
</evidence>
<dbReference type="InterPro" id="IPR036397">
    <property type="entry name" value="RNaseH_sf"/>
</dbReference>
<comment type="catalytic activity">
    <reaction evidence="1 15">
        <text>Endonucleolytic cleavage to 5'-phosphomonoester.</text>
        <dbReference type="EC" id="3.1.26.4"/>
    </reaction>
</comment>
<organism evidence="18 19">
    <name type="scientific">Sciurus vulgaris</name>
    <name type="common">Eurasian red squirrel</name>
    <dbReference type="NCBI Taxonomy" id="55149"/>
    <lineage>
        <taxon>Eukaryota</taxon>
        <taxon>Metazoa</taxon>
        <taxon>Chordata</taxon>
        <taxon>Craniata</taxon>
        <taxon>Vertebrata</taxon>
        <taxon>Euteleostomi</taxon>
        <taxon>Mammalia</taxon>
        <taxon>Eutheria</taxon>
        <taxon>Euarchontoglires</taxon>
        <taxon>Glires</taxon>
        <taxon>Rodentia</taxon>
        <taxon>Sciuromorpha</taxon>
        <taxon>Sciuridae</taxon>
        <taxon>Sciurinae</taxon>
        <taxon>Sciurini</taxon>
        <taxon>Sciurus</taxon>
    </lineage>
</organism>
<dbReference type="SUPFAM" id="SSF55658">
    <property type="entry name" value="L9 N-domain-like"/>
    <property type="match status" value="1"/>
</dbReference>
<dbReference type="PIRSF" id="PIRSF036852">
    <property type="entry name" value="Ribonuclease_H1_euk"/>
    <property type="match status" value="1"/>
</dbReference>
<keyword evidence="19" id="KW-1185">Reference proteome</keyword>
<keyword evidence="8 15" id="KW-0540">Nuclease</keyword>
<dbReference type="InterPro" id="IPR009027">
    <property type="entry name" value="Ribosomal_bL9/RNase_H1_N"/>
</dbReference>
<sequence length="286" mass="31827">MPGLLPLARRVALAAVRCGRGCCGLGMFYAVRRGRRTGVFPTWNECKAQVDRFPAARFKKFATEDEAWAFVRNSVSPDGSEGQKNTRVQESQVKVGKRLREPLEEDEDESSEPSAKYVRKDTEPAPAVAKDTFSYMGDAVVVYTDGCCSRNGRRRARAGMGVYWGPGHPLNIGIRLPGRQTNQRAEIHAACKAIEQAKAQNISKLVLYTDSMFTINGITNWVQGWKKNGWKTSTGKEVTNKEDFVQLEELARGMDIQWMHVPGHSGFVGNEEADRLAREGAQQAED</sequence>
<evidence type="ECO:0000256" key="2">
    <source>
        <dbReference type="ARBA" id="ARBA00001946"/>
    </source>
</evidence>
<dbReference type="InterPro" id="IPR002156">
    <property type="entry name" value="RNaseH_domain"/>
</dbReference>
<evidence type="ECO:0000313" key="19">
    <source>
        <dbReference type="Proteomes" id="UP000694564"/>
    </source>
</evidence>
<protein>
    <recommendedName>
        <fullName evidence="14 15">Ribonuclease H1</fullName>
        <shortName evidence="15">RNase H1</shortName>
        <ecNumber evidence="6 15">3.1.26.4</ecNumber>
    </recommendedName>
</protein>
<dbReference type="PROSITE" id="PS50879">
    <property type="entry name" value="RNASE_H_1"/>
    <property type="match status" value="1"/>
</dbReference>
<dbReference type="InterPro" id="IPR012337">
    <property type="entry name" value="RNaseH-like_sf"/>
</dbReference>
<dbReference type="Gene3D" id="3.30.420.10">
    <property type="entry name" value="Ribonuclease H-like superfamily/Ribonuclease H"/>
    <property type="match status" value="1"/>
</dbReference>
<evidence type="ECO:0000256" key="16">
    <source>
        <dbReference type="SAM" id="MobiDB-lite"/>
    </source>
</evidence>
<gene>
    <name evidence="18" type="primary">RNASEH1</name>
</gene>
<evidence type="ECO:0000256" key="5">
    <source>
        <dbReference type="ARBA" id="ARBA00011245"/>
    </source>
</evidence>
<evidence type="ECO:0000256" key="9">
    <source>
        <dbReference type="ARBA" id="ARBA00022723"/>
    </source>
</evidence>
<dbReference type="PANTHER" id="PTHR10642:SF26">
    <property type="entry name" value="RIBONUCLEASE H1"/>
    <property type="match status" value="1"/>
</dbReference>
<feature type="domain" description="RNase H type-1" evidence="17">
    <location>
        <begin position="136"/>
        <end position="282"/>
    </location>
</feature>
<dbReference type="GeneTree" id="ENSGT00390000003466"/>
<dbReference type="GO" id="GO:0003676">
    <property type="term" value="F:nucleic acid binding"/>
    <property type="evidence" value="ECO:0007669"/>
    <property type="project" value="UniProtKB-UniRule"/>
</dbReference>
<dbReference type="OrthoDB" id="407198at2759"/>
<comment type="cofactor">
    <cofactor evidence="2 15">
        <name>Mg(2+)</name>
        <dbReference type="ChEBI" id="CHEBI:18420"/>
    </cofactor>
</comment>
<evidence type="ECO:0000256" key="13">
    <source>
        <dbReference type="ARBA" id="ARBA00059147"/>
    </source>
</evidence>
<dbReference type="PANTHER" id="PTHR10642">
    <property type="entry name" value="RIBONUCLEASE H1"/>
    <property type="match status" value="1"/>
</dbReference>
<dbReference type="InterPro" id="IPR037056">
    <property type="entry name" value="RNase_H1_N_sf"/>
</dbReference>
<reference evidence="18" key="1">
    <citation type="submission" date="2025-08" db="UniProtKB">
        <authorList>
            <consortium name="Ensembl"/>
        </authorList>
    </citation>
    <scope>IDENTIFICATION</scope>
</reference>
<evidence type="ECO:0000256" key="4">
    <source>
        <dbReference type="ARBA" id="ARBA00005300"/>
    </source>
</evidence>
<feature type="region of interest" description="Disordered" evidence="16">
    <location>
        <begin position="74"/>
        <end position="123"/>
    </location>
</feature>
<dbReference type="InterPro" id="IPR017067">
    <property type="entry name" value="RNase_H1_euk"/>
</dbReference>
<dbReference type="SUPFAM" id="SSF53098">
    <property type="entry name" value="Ribonuclease H-like"/>
    <property type="match status" value="1"/>
</dbReference>
<comment type="subunit">
    <text evidence="5">Monomer.</text>
</comment>
<dbReference type="GO" id="GO:0005739">
    <property type="term" value="C:mitochondrion"/>
    <property type="evidence" value="ECO:0007669"/>
    <property type="project" value="UniProtKB-ARBA"/>
</dbReference>
<keyword evidence="7" id="KW-0963">Cytoplasm</keyword>
<dbReference type="AlphaFoldDB" id="A0A8D2JR00"/>
<proteinExistence type="inferred from homology"/>
<dbReference type="Pfam" id="PF01693">
    <property type="entry name" value="Cauli_VI"/>
    <property type="match status" value="1"/>
</dbReference>
<reference evidence="18" key="2">
    <citation type="submission" date="2025-09" db="UniProtKB">
        <authorList>
            <consortium name="Ensembl"/>
        </authorList>
    </citation>
    <scope>IDENTIFICATION</scope>
</reference>
<evidence type="ECO:0000256" key="14">
    <source>
        <dbReference type="ARBA" id="ARBA00068459"/>
    </source>
</evidence>
<accession>A0A8D2JR00</accession>
<evidence type="ECO:0000256" key="10">
    <source>
        <dbReference type="ARBA" id="ARBA00022759"/>
    </source>
</evidence>
<feature type="compositionally biased region" description="Polar residues" evidence="16">
    <location>
        <begin position="74"/>
        <end position="92"/>
    </location>
</feature>
<dbReference type="Proteomes" id="UP000694564">
    <property type="component" value="Chromosome 14"/>
</dbReference>
<dbReference type="InterPro" id="IPR050092">
    <property type="entry name" value="RNase_H"/>
</dbReference>
<dbReference type="GO" id="GO:0004523">
    <property type="term" value="F:RNA-DNA hybrid ribonuclease activity"/>
    <property type="evidence" value="ECO:0007669"/>
    <property type="project" value="UniProtKB-UniRule"/>
</dbReference>
<evidence type="ECO:0000256" key="15">
    <source>
        <dbReference type="PIRNR" id="PIRNR036852"/>
    </source>
</evidence>
<dbReference type="FunFam" id="3.40.970.10:FF:000001">
    <property type="entry name" value="Ribonuclease H1"/>
    <property type="match status" value="1"/>
</dbReference>
<keyword evidence="9 15" id="KW-0479">Metal-binding</keyword>